<feature type="signal peptide" evidence="1">
    <location>
        <begin position="1"/>
        <end position="29"/>
    </location>
</feature>
<dbReference type="Pfam" id="PF18885">
    <property type="entry name" value="DUF5648"/>
    <property type="match status" value="1"/>
</dbReference>
<feature type="domain" description="DUF5648" evidence="2">
    <location>
        <begin position="50"/>
        <end position="191"/>
    </location>
</feature>
<gene>
    <name evidence="3" type="ORF">EB18_01362</name>
</gene>
<dbReference type="EMBL" id="LEOY01000008">
    <property type="protein sequence ID" value="RBR29576.1"/>
    <property type="molecule type" value="Genomic_DNA"/>
</dbReference>
<evidence type="ECO:0000313" key="3">
    <source>
        <dbReference type="EMBL" id="RBR29576.1"/>
    </source>
</evidence>
<evidence type="ECO:0000313" key="4">
    <source>
        <dbReference type="Proteomes" id="UP000252800"/>
    </source>
</evidence>
<keyword evidence="1" id="KW-0732">Signal</keyword>
<dbReference type="RefSeq" id="WP_113784597.1">
    <property type="nucleotide sequence ID" value="NZ_KZ845742.1"/>
</dbReference>
<dbReference type="Proteomes" id="UP000252800">
    <property type="component" value="Unassembled WGS sequence"/>
</dbReference>
<comment type="caution">
    <text evidence="3">The sequence shown here is derived from an EMBL/GenBank/DDBJ whole genome shotgun (WGS) entry which is preliminary data.</text>
</comment>
<dbReference type="InterPro" id="IPR043708">
    <property type="entry name" value="DUF5648"/>
</dbReference>
<organism evidence="3 4">
    <name type="scientific">Enterococcus cecorum</name>
    <dbReference type="NCBI Taxonomy" id="44008"/>
    <lineage>
        <taxon>Bacteria</taxon>
        <taxon>Bacillati</taxon>
        <taxon>Bacillota</taxon>
        <taxon>Bacilli</taxon>
        <taxon>Lactobacillales</taxon>
        <taxon>Enterococcaceae</taxon>
        <taxon>Enterococcus</taxon>
    </lineage>
</organism>
<proteinExistence type="predicted"/>
<sequence length="197" mass="23067">MKTKNIFKFCITSFLGLMIFLCFVPSVRAEDRTLGQDYCIEYQNNYVYRRLYNPKTGSHIYEKSEGYTEHYIKNGYCLEKGSLLVNKATFLSKEAVPVYDIYNSRTEMTLYTSNLYERDLLLSLNPKNYTIKPIWYVNAGFYGVPANQGIPVYRLYNPNSWRGTHHFTPIQAEKDMLVRLGWRYEGIGFYVSGVLNE</sequence>
<evidence type="ECO:0000256" key="1">
    <source>
        <dbReference type="SAM" id="SignalP"/>
    </source>
</evidence>
<dbReference type="AlphaFoldDB" id="A0A366SHR8"/>
<accession>A0A366SHR8</accession>
<protein>
    <recommendedName>
        <fullName evidence="2">DUF5648 domain-containing protein</fullName>
    </recommendedName>
</protein>
<feature type="chain" id="PRO_5039669630" description="DUF5648 domain-containing protein" evidence="1">
    <location>
        <begin position="30"/>
        <end position="197"/>
    </location>
</feature>
<reference evidence="3 4" key="1">
    <citation type="submission" date="2015-06" db="EMBL/GenBank/DDBJ databases">
        <title>The Genome Sequence of Enterococcus cecorum 170AEA1.</title>
        <authorList>
            <consortium name="The Broad Institute Genomics Platform"/>
            <consortium name="The Broad Institute Genome Sequencing Center for Infectious Disease"/>
            <person name="Earl A.M."/>
            <person name="Van Tyne D."/>
            <person name="Lebreton F."/>
            <person name="Saavedra J.T."/>
            <person name="Gilmore M.S."/>
            <person name="Manson McGuire A."/>
            <person name="Clock S."/>
            <person name="Crupain M."/>
            <person name="Rangan U."/>
            <person name="Young S."/>
            <person name="Abouelleil A."/>
            <person name="Cao P."/>
            <person name="Chapman S.B."/>
            <person name="Griggs A."/>
            <person name="Priest M."/>
            <person name="Shea T."/>
            <person name="Wortman J."/>
            <person name="Nusbaum C."/>
            <person name="Birren B."/>
        </authorList>
    </citation>
    <scope>NUCLEOTIDE SEQUENCE [LARGE SCALE GENOMIC DNA]</scope>
    <source>
        <strain evidence="3 4">170AEA1</strain>
    </source>
</reference>
<evidence type="ECO:0000259" key="2">
    <source>
        <dbReference type="Pfam" id="PF18885"/>
    </source>
</evidence>
<name>A0A366SHR8_9ENTE</name>